<accession>A0ACB8R450</accession>
<keyword evidence="2" id="KW-1185">Reference proteome</keyword>
<organism evidence="1 2">
    <name type="scientific">Auriscalpium vulgare</name>
    <dbReference type="NCBI Taxonomy" id="40419"/>
    <lineage>
        <taxon>Eukaryota</taxon>
        <taxon>Fungi</taxon>
        <taxon>Dikarya</taxon>
        <taxon>Basidiomycota</taxon>
        <taxon>Agaricomycotina</taxon>
        <taxon>Agaricomycetes</taxon>
        <taxon>Russulales</taxon>
        <taxon>Auriscalpiaceae</taxon>
        <taxon>Auriscalpium</taxon>
    </lineage>
</organism>
<dbReference type="Proteomes" id="UP000814033">
    <property type="component" value="Unassembled WGS sequence"/>
</dbReference>
<sequence length="177" mass="19129">MQLLSNPTDPSLKAKLLSAVSCPSIRSIAGFVRGSQSPPSASQGAKRTNFMAAPLISRFAFTRDLRFRTNHQLREAGGFSCQTSCGPCALPPQLRATADISSRGLLTPSPWSSDGSNRNRCTPEEYVSRILSSSFSTRSACWLASGVLGRHFSGLRVYNRRAALPEALLIASRSPNR</sequence>
<name>A0ACB8R450_9AGAM</name>
<dbReference type="EMBL" id="MU276443">
    <property type="protein sequence ID" value="KAI0038662.1"/>
    <property type="molecule type" value="Genomic_DNA"/>
</dbReference>
<comment type="caution">
    <text evidence="1">The sequence shown here is derived from an EMBL/GenBank/DDBJ whole genome shotgun (WGS) entry which is preliminary data.</text>
</comment>
<proteinExistence type="predicted"/>
<gene>
    <name evidence="1" type="ORF">FA95DRAFT_1188447</name>
</gene>
<evidence type="ECO:0000313" key="2">
    <source>
        <dbReference type="Proteomes" id="UP000814033"/>
    </source>
</evidence>
<reference evidence="1" key="2">
    <citation type="journal article" date="2022" name="New Phytol.">
        <title>Evolutionary transition to the ectomycorrhizal habit in the genomes of a hyperdiverse lineage of mushroom-forming fungi.</title>
        <authorList>
            <person name="Looney B."/>
            <person name="Miyauchi S."/>
            <person name="Morin E."/>
            <person name="Drula E."/>
            <person name="Courty P.E."/>
            <person name="Kohler A."/>
            <person name="Kuo A."/>
            <person name="LaButti K."/>
            <person name="Pangilinan J."/>
            <person name="Lipzen A."/>
            <person name="Riley R."/>
            <person name="Andreopoulos W."/>
            <person name="He G."/>
            <person name="Johnson J."/>
            <person name="Nolan M."/>
            <person name="Tritt A."/>
            <person name="Barry K.W."/>
            <person name="Grigoriev I.V."/>
            <person name="Nagy L.G."/>
            <person name="Hibbett D."/>
            <person name="Henrissat B."/>
            <person name="Matheny P.B."/>
            <person name="Labbe J."/>
            <person name="Martin F.M."/>
        </authorList>
    </citation>
    <scope>NUCLEOTIDE SEQUENCE</scope>
    <source>
        <strain evidence="1">FP105234-sp</strain>
    </source>
</reference>
<reference evidence="1" key="1">
    <citation type="submission" date="2021-02" db="EMBL/GenBank/DDBJ databases">
        <authorList>
            <consortium name="DOE Joint Genome Institute"/>
            <person name="Ahrendt S."/>
            <person name="Looney B.P."/>
            <person name="Miyauchi S."/>
            <person name="Morin E."/>
            <person name="Drula E."/>
            <person name="Courty P.E."/>
            <person name="Chicoki N."/>
            <person name="Fauchery L."/>
            <person name="Kohler A."/>
            <person name="Kuo A."/>
            <person name="Labutti K."/>
            <person name="Pangilinan J."/>
            <person name="Lipzen A."/>
            <person name="Riley R."/>
            <person name="Andreopoulos W."/>
            <person name="He G."/>
            <person name="Johnson J."/>
            <person name="Barry K.W."/>
            <person name="Grigoriev I.V."/>
            <person name="Nagy L."/>
            <person name="Hibbett D."/>
            <person name="Henrissat B."/>
            <person name="Matheny P.B."/>
            <person name="Labbe J."/>
            <person name="Martin F."/>
        </authorList>
    </citation>
    <scope>NUCLEOTIDE SEQUENCE</scope>
    <source>
        <strain evidence="1">FP105234-sp</strain>
    </source>
</reference>
<evidence type="ECO:0000313" key="1">
    <source>
        <dbReference type="EMBL" id="KAI0038662.1"/>
    </source>
</evidence>
<protein>
    <submittedName>
        <fullName evidence="1">Uncharacterized protein</fullName>
    </submittedName>
</protein>